<dbReference type="PANTHER" id="PTHR30469">
    <property type="entry name" value="MULTIDRUG RESISTANCE PROTEIN MDTA"/>
    <property type="match status" value="1"/>
</dbReference>
<feature type="domain" description="Multidrug resistance protein MdtA-like beta-barrel" evidence="10">
    <location>
        <begin position="214"/>
        <end position="294"/>
    </location>
</feature>
<evidence type="ECO:0000313" key="12">
    <source>
        <dbReference type="EMBL" id="QDU64630.1"/>
    </source>
</evidence>
<gene>
    <name evidence="12" type="primary">mdtA_4</name>
    <name evidence="12" type="ORF">Pan216_55210</name>
</gene>
<evidence type="ECO:0000259" key="10">
    <source>
        <dbReference type="Pfam" id="PF25944"/>
    </source>
</evidence>
<keyword evidence="13" id="KW-1185">Reference proteome</keyword>
<comment type="similarity">
    <text evidence="2">Belongs to the membrane fusion protein (MFP) (TC 8.A.1) family.</text>
</comment>
<dbReference type="InterPro" id="IPR058626">
    <property type="entry name" value="MdtA-like_b-barrel"/>
</dbReference>
<dbReference type="GO" id="GO:1990281">
    <property type="term" value="C:efflux pump complex"/>
    <property type="evidence" value="ECO:0007669"/>
    <property type="project" value="TreeGrafter"/>
</dbReference>
<dbReference type="PROSITE" id="PS51257">
    <property type="entry name" value="PROKAR_LIPOPROTEIN"/>
    <property type="match status" value="1"/>
</dbReference>
<dbReference type="Pfam" id="PF25917">
    <property type="entry name" value="BSH_RND"/>
    <property type="match status" value="1"/>
</dbReference>
<comment type="subcellular location">
    <subcellularLocation>
        <location evidence="1">Cell membrane</location>
    </subcellularLocation>
</comment>
<dbReference type="SUPFAM" id="SSF111369">
    <property type="entry name" value="HlyD-like secretion proteins"/>
    <property type="match status" value="1"/>
</dbReference>
<evidence type="ECO:0000256" key="2">
    <source>
        <dbReference type="ARBA" id="ARBA00009477"/>
    </source>
</evidence>
<dbReference type="Gene3D" id="1.10.287.470">
    <property type="entry name" value="Helix hairpin bin"/>
    <property type="match status" value="1"/>
</dbReference>
<protein>
    <submittedName>
        <fullName evidence="12">Multidrug resistance protein MdtA</fullName>
    </submittedName>
</protein>
<name>A0A518BCB5_9BACT</name>
<dbReference type="Pfam" id="PF25967">
    <property type="entry name" value="RND-MFP_C"/>
    <property type="match status" value="1"/>
</dbReference>
<accession>A0A518BCB5</accession>
<evidence type="ECO:0000259" key="9">
    <source>
        <dbReference type="Pfam" id="PF25917"/>
    </source>
</evidence>
<proteinExistence type="inferred from homology"/>
<organism evidence="12 13">
    <name type="scientific">Kolteria novifilia</name>
    <dbReference type="NCBI Taxonomy" id="2527975"/>
    <lineage>
        <taxon>Bacteria</taxon>
        <taxon>Pseudomonadati</taxon>
        <taxon>Planctomycetota</taxon>
        <taxon>Planctomycetia</taxon>
        <taxon>Kolteriales</taxon>
        <taxon>Kolteriaceae</taxon>
        <taxon>Kolteria</taxon>
    </lineage>
</organism>
<keyword evidence="5" id="KW-0997">Cell inner membrane</keyword>
<feature type="domain" description="Multidrug resistance protein MdtA-like barrel-sandwich hybrid" evidence="9">
    <location>
        <begin position="63"/>
        <end position="199"/>
    </location>
</feature>
<dbReference type="GO" id="GO:0015562">
    <property type="term" value="F:efflux transmembrane transporter activity"/>
    <property type="evidence" value="ECO:0007669"/>
    <property type="project" value="TreeGrafter"/>
</dbReference>
<evidence type="ECO:0000256" key="7">
    <source>
        <dbReference type="SAM" id="MobiDB-lite"/>
    </source>
</evidence>
<dbReference type="Gene3D" id="2.40.50.100">
    <property type="match status" value="1"/>
</dbReference>
<feature type="domain" description="Multidrug resistance protein MdtA-like alpha-helical hairpin" evidence="8">
    <location>
        <begin position="103"/>
        <end position="172"/>
    </location>
</feature>
<evidence type="ECO:0000256" key="5">
    <source>
        <dbReference type="ARBA" id="ARBA00022519"/>
    </source>
</evidence>
<dbReference type="RefSeq" id="WP_419193027.1">
    <property type="nucleotide sequence ID" value="NZ_CP036279.1"/>
</dbReference>
<dbReference type="InterPro" id="IPR006143">
    <property type="entry name" value="RND_pump_MFP"/>
</dbReference>
<evidence type="ECO:0000313" key="13">
    <source>
        <dbReference type="Proteomes" id="UP000317093"/>
    </source>
</evidence>
<feature type="compositionally biased region" description="Low complexity" evidence="7">
    <location>
        <begin position="381"/>
        <end position="397"/>
    </location>
</feature>
<sequence>MRDLFPRLLGVALLTTSALSVLGCAKKEVTRPPRPPVPVLTAKVVKRDVPKQIRVIGNVNAYRTVKINAQVAGKVETLHFNEGDAVKKGQLLVTIEPSLYKAELKQAKAQLEANLARAATAERELGRYTNLIKSDSVSPQTFDTKVKDAEALRAEVTSAAASVDQAQIKLDYCYIHSPIDGIAGKYLVNEGNLVSAYRTEDSQDALVTVNQVQPIYVNFAVPQRYLLEINNYRKKGTLTVQAYIEGATQPQEGKLTFRDNAVDEQTGTIDFRGTFANDDSLLWPGQFVEVYLTLTILKDQFVVPFTAVTLGENGKFVYVVKSDDTVQIQHVEVGDRLDRGTNVVITKGVEDGQTVVTDGQLLLAPGAKIAIKKSLESAANEAAEKSAATSKESTSNAPTTSKRGAGR</sequence>
<dbReference type="AlphaFoldDB" id="A0A518BCB5"/>
<dbReference type="PANTHER" id="PTHR30469:SF36">
    <property type="entry name" value="BLL3903 PROTEIN"/>
    <property type="match status" value="1"/>
</dbReference>
<feature type="domain" description="Multidrug resistance protein MdtA-like C-terminal permuted SH3" evidence="11">
    <location>
        <begin position="302"/>
        <end position="359"/>
    </location>
</feature>
<keyword evidence="6" id="KW-0472">Membrane</keyword>
<dbReference type="InterPro" id="IPR058624">
    <property type="entry name" value="MdtA-like_HH"/>
</dbReference>
<evidence type="ECO:0000256" key="3">
    <source>
        <dbReference type="ARBA" id="ARBA00022448"/>
    </source>
</evidence>
<feature type="compositionally biased region" description="Polar residues" evidence="7">
    <location>
        <begin position="398"/>
        <end position="407"/>
    </location>
</feature>
<dbReference type="InterPro" id="IPR058625">
    <property type="entry name" value="MdtA-like_BSH"/>
</dbReference>
<dbReference type="NCBIfam" id="TIGR01730">
    <property type="entry name" value="RND_mfp"/>
    <property type="match status" value="1"/>
</dbReference>
<dbReference type="Pfam" id="PF25944">
    <property type="entry name" value="Beta-barrel_RND"/>
    <property type="match status" value="1"/>
</dbReference>
<dbReference type="Gene3D" id="2.40.30.170">
    <property type="match status" value="1"/>
</dbReference>
<keyword evidence="4" id="KW-1003">Cell membrane</keyword>
<dbReference type="InterPro" id="IPR058627">
    <property type="entry name" value="MdtA-like_C"/>
</dbReference>
<evidence type="ECO:0000256" key="6">
    <source>
        <dbReference type="ARBA" id="ARBA00023136"/>
    </source>
</evidence>
<evidence type="ECO:0000256" key="4">
    <source>
        <dbReference type="ARBA" id="ARBA00022475"/>
    </source>
</evidence>
<evidence type="ECO:0000259" key="11">
    <source>
        <dbReference type="Pfam" id="PF25967"/>
    </source>
</evidence>
<evidence type="ECO:0000256" key="1">
    <source>
        <dbReference type="ARBA" id="ARBA00004236"/>
    </source>
</evidence>
<dbReference type="Proteomes" id="UP000317093">
    <property type="component" value="Chromosome"/>
</dbReference>
<keyword evidence="3" id="KW-0813">Transport</keyword>
<evidence type="ECO:0000259" key="8">
    <source>
        <dbReference type="Pfam" id="PF25876"/>
    </source>
</evidence>
<feature type="region of interest" description="Disordered" evidence="7">
    <location>
        <begin position="381"/>
        <end position="407"/>
    </location>
</feature>
<reference evidence="12 13" key="1">
    <citation type="submission" date="2019-02" db="EMBL/GenBank/DDBJ databases">
        <title>Deep-cultivation of Planctomycetes and their phenomic and genomic characterization uncovers novel biology.</title>
        <authorList>
            <person name="Wiegand S."/>
            <person name="Jogler M."/>
            <person name="Boedeker C."/>
            <person name="Pinto D."/>
            <person name="Vollmers J."/>
            <person name="Rivas-Marin E."/>
            <person name="Kohn T."/>
            <person name="Peeters S.H."/>
            <person name="Heuer A."/>
            <person name="Rast P."/>
            <person name="Oberbeckmann S."/>
            <person name="Bunk B."/>
            <person name="Jeske O."/>
            <person name="Meyerdierks A."/>
            <person name="Storesund J.E."/>
            <person name="Kallscheuer N."/>
            <person name="Luecker S."/>
            <person name="Lage O.M."/>
            <person name="Pohl T."/>
            <person name="Merkel B.J."/>
            <person name="Hornburger P."/>
            <person name="Mueller R.-W."/>
            <person name="Bruemmer F."/>
            <person name="Labrenz M."/>
            <person name="Spormann A.M."/>
            <person name="Op den Camp H."/>
            <person name="Overmann J."/>
            <person name="Amann R."/>
            <person name="Jetten M.S.M."/>
            <person name="Mascher T."/>
            <person name="Medema M.H."/>
            <person name="Devos D.P."/>
            <person name="Kaster A.-K."/>
            <person name="Ovreas L."/>
            <person name="Rohde M."/>
            <person name="Galperin M.Y."/>
            <person name="Jogler C."/>
        </authorList>
    </citation>
    <scope>NUCLEOTIDE SEQUENCE [LARGE SCALE GENOMIC DNA]</scope>
    <source>
        <strain evidence="12 13">Pan216</strain>
    </source>
</reference>
<dbReference type="EMBL" id="CP036279">
    <property type="protein sequence ID" value="QDU64630.1"/>
    <property type="molecule type" value="Genomic_DNA"/>
</dbReference>
<dbReference type="Pfam" id="PF25876">
    <property type="entry name" value="HH_MFP_RND"/>
    <property type="match status" value="1"/>
</dbReference>
<dbReference type="KEGG" id="knv:Pan216_55210"/>
<dbReference type="Gene3D" id="2.40.420.20">
    <property type="match status" value="1"/>
</dbReference>